<dbReference type="GeneID" id="83011062"/>
<evidence type="ECO:0000313" key="1">
    <source>
        <dbReference type="EMBL" id="EKY28092.1"/>
    </source>
</evidence>
<dbReference type="PIRSF" id="PIRSF034934">
    <property type="entry name" value="AbiF_AbiD"/>
    <property type="match status" value="1"/>
</dbReference>
<dbReference type="RefSeq" id="WP_005211559.1">
    <property type="nucleotide sequence ID" value="NZ_KB291618.1"/>
</dbReference>
<keyword evidence="2" id="KW-1185">Reference proteome</keyword>
<dbReference type="eggNOG" id="COG4823">
    <property type="taxonomic scope" value="Bacteria"/>
</dbReference>
<proteinExistence type="predicted"/>
<comment type="caution">
    <text evidence="1">The sequence shown here is derived from an EMBL/GenBank/DDBJ whole genome shotgun (WGS) entry which is preliminary data.</text>
</comment>
<name>L1QKI7_9CLOT</name>
<dbReference type="AlphaFoldDB" id="L1QKI7"/>
<dbReference type="Proteomes" id="UP000010420">
    <property type="component" value="Unassembled WGS sequence"/>
</dbReference>
<dbReference type="InterPro" id="IPR011664">
    <property type="entry name" value="Abi_system_AbiD/AbiF-like"/>
</dbReference>
<dbReference type="OrthoDB" id="5363652at2"/>
<gene>
    <name evidence="1" type="ORF">HMPREF0216_00934</name>
</gene>
<dbReference type="STRING" id="545697.HMPREF0216_00934"/>
<protein>
    <submittedName>
        <fullName evidence="1">Abi-like protein</fullName>
    </submittedName>
</protein>
<accession>L1QKI7</accession>
<organism evidence="1 2">
    <name type="scientific">Clostridium celatum DSM 1785</name>
    <dbReference type="NCBI Taxonomy" id="545697"/>
    <lineage>
        <taxon>Bacteria</taxon>
        <taxon>Bacillati</taxon>
        <taxon>Bacillota</taxon>
        <taxon>Clostridia</taxon>
        <taxon>Eubacteriales</taxon>
        <taxon>Clostridiaceae</taxon>
        <taxon>Clostridium</taxon>
    </lineage>
</organism>
<dbReference type="Pfam" id="PF07751">
    <property type="entry name" value="Abi_2"/>
    <property type="match status" value="1"/>
</dbReference>
<dbReference type="HOGENOM" id="CLU_044962_2_0_9"/>
<sequence>MGKPFKSIEEQIEILKERGMVIKDNDYASRVLSHVNYYRLSGYTLTLRRDNVFYNNVKLEQVMEIYNFDAELRVALLYLLEYIEVEFRTHFGYYHSKEYGPLGYLDKESFDDEWRYEKFMKNITQLIEENEKNEIFVKHHNEKYDGEFPCWVVVELMSFGCLSRGFKNLHAEIKEEICKDHYASIPYNYIENWLQGFVILRNICAHRGRLYNRYITFAPKLSKKDKNLFKNNSLDLNKNTKQVFAYIYIMNKLIDDINVKENFINRLETLISKYSFVNLKHYGFPETWREILK</sequence>
<reference evidence="1 2" key="1">
    <citation type="submission" date="2012-05" db="EMBL/GenBank/DDBJ databases">
        <authorList>
            <person name="Weinstock G."/>
            <person name="Sodergren E."/>
            <person name="Lobos E.A."/>
            <person name="Fulton L."/>
            <person name="Fulton R."/>
            <person name="Courtney L."/>
            <person name="Fronick C."/>
            <person name="O'Laughlin M."/>
            <person name="Godfrey J."/>
            <person name="Wilson R.M."/>
            <person name="Miner T."/>
            <person name="Farmer C."/>
            <person name="Delehaunty K."/>
            <person name="Cordes M."/>
            <person name="Minx P."/>
            <person name="Tomlinson C."/>
            <person name="Chen J."/>
            <person name="Wollam A."/>
            <person name="Pepin K.H."/>
            <person name="Bhonagiri V."/>
            <person name="Zhang X."/>
            <person name="Suruliraj S."/>
            <person name="Warren W."/>
            <person name="Mitreva M."/>
            <person name="Mardis E.R."/>
            <person name="Wilson R.K."/>
        </authorList>
    </citation>
    <scope>NUCLEOTIDE SEQUENCE [LARGE SCALE GENOMIC DNA]</scope>
    <source>
        <strain evidence="1 2">DSM 1785</strain>
    </source>
</reference>
<dbReference type="PATRIC" id="fig|545697.3.peg.920"/>
<dbReference type="InterPro" id="IPR017034">
    <property type="entry name" value="Abi_system_AbiD/AbiF"/>
</dbReference>
<dbReference type="EMBL" id="AMEZ01000026">
    <property type="protein sequence ID" value="EKY28092.1"/>
    <property type="molecule type" value="Genomic_DNA"/>
</dbReference>
<evidence type="ECO:0000313" key="2">
    <source>
        <dbReference type="Proteomes" id="UP000010420"/>
    </source>
</evidence>